<name>A0A0A9A579_ARUDO</name>
<dbReference type="AlphaFoldDB" id="A0A0A9A579"/>
<accession>A0A0A9A579</accession>
<reference evidence="1" key="2">
    <citation type="journal article" date="2015" name="Data Brief">
        <title>Shoot transcriptome of the giant reed, Arundo donax.</title>
        <authorList>
            <person name="Barrero R.A."/>
            <person name="Guerrero F.D."/>
            <person name="Moolhuijzen P."/>
            <person name="Goolsby J.A."/>
            <person name="Tidwell J."/>
            <person name="Bellgard S.E."/>
            <person name="Bellgard M.I."/>
        </authorList>
    </citation>
    <scope>NUCLEOTIDE SEQUENCE</scope>
    <source>
        <tissue evidence="1">Shoot tissue taken approximately 20 cm above the soil surface</tissue>
    </source>
</reference>
<organism evidence="1">
    <name type="scientific">Arundo donax</name>
    <name type="common">Giant reed</name>
    <name type="synonym">Donax arundinaceus</name>
    <dbReference type="NCBI Taxonomy" id="35708"/>
    <lineage>
        <taxon>Eukaryota</taxon>
        <taxon>Viridiplantae</taxon>
        <taxon>Streptophyta</taxon>
        <taxon>Embryophyta</taxon>
        <taxon>Tracheophyta</taxon>
        <taxon>Spermatophyta</taxon>
        <taxon>Magnoliopsida</taxon>
        <taxon>Liliopsida</taxon>
        <taxon>Poales</taxon>
        <taxon>Poaceae</taxon>
        <taxon>PACMAD clade</taxon>
        <taxon>Arundinoideae</taxon>
        <taxon>Arundineae</taxon>
        <taxon>Arundo</taxon>
    </lineage>
</organism>
<protein>
    <submittedName>
        <fullName evidence="1">Uncharacterized protein</fullName>
    </submittedName>
</protein>
<proteinExistence type="predicted"/>
<sequence>MQGLDLYRSLHLCSFSCCAFMLYANE</sequence>
<evidence type="ECO:0000313" key="1">
    <source>
        <dbReference type="EMBL" id="JAD42182.1"/>
    </source>
</evidence>
<dbReference type="EMBL" id="GBRH01255713">
    <property type="protein sequence ID" value="JAD42182.1"/>
    <property type="molecule type" value="Transcribed_RNA"/>
</dbReference>
<reference evidence="1" key="1">
    <citation type="submission" date="2014-09" db="EMBL/GenBank/DDBJ databases">
        <authorList>
            <person name="Magalhaes I.L.F."/>
            <person name="Oliveira U."/>
            <person name="Santos F.R."/>
            <person name="Vidigal T.H.D.A."/>
            <person name="Brescovit A.D."/>
            <person name="Santos A.J."/>
        </authorList>
    </citation>
    <scope>NUCLEOTIDE SEQUENCE</scope>
    <source>
        <tissue evidence="1">Shoot tissue taken approximately 20 cm above the soil surface</tissue>
    </source>
</reference>